<reference evidence="5 6" key="1">
    <citation type="submission" date="2014-04" db="EMBL/GenBank/DDBJ databases">
        <title>Evolutionary Origins and Diversification of the Mycorrhizal Mutualists.</title>
        <authorList>
            <consortium name="DOE Joint Genome Institute"/>
            <consortium name="Mycorrhizal Genomics Consortium"/>
            <person name="Kohler A."/>
            <person name="Kuo A."/>
            <person name="Nagy L.G."/>
            <person name="Floudas D."/>
            <person name="Copeland A."/>
            <person name="Barry K.W."/>
            <person name="Cichocki N."/>
            <person name="Veneault-Fourrey C."/>
            <person name="LaButti K."/>
            <person name="Lindquist E.A."/>
            <person name="Lipzen A."/>
            <person name="Lundell T."/>
            <person name="Morin E."/>
            <person name="Murat C."/>
            <person name="Riley R."/>
            <person name="Ohm R."/>
            <person name="Sun H."/>
            <person name="Tunlid A."/>
            <person name="Henrissat B."/>
            <person name="Grigoriev I.V."/>
            <person name="Hibbett D.S."/>
            <person name="Martin F."/>
        </authorList>
    </citation>
    <scope>NUCLEOTIDE SEQUENCE [LARGE SCALE GENOMIC DNA]</scope>
    <source>
        <strain evidence="5 6">MD-312</strain>
    </source>
</reference>
<dbReference type="HOGENOM" id="CLU_765174_0_0_1"/>
<feature type="compositionally biased region" description="Pro residues" evidence="3">
    <location>
        <begin position="237"/>
        <end position="253"/>
    </location>
</feature>
<dbReference type="Gene3D" id="1.10.340.30">
    <property type="entry name" value="Hypothetical protein, domain 2"/>
    <property type="match status" value="1"/>
</dbReference>
<evidence type="ECO:0000256" key="1">
    <source>
        <dbReference type="ARBA" id="ARBA00004123"/>
    </source>
</evidence>
<dbReference type="InterPro" id="IPR003265">
    <property type="entry name" value="HhH-GPD_domain"/>
</dbReference>
<dbReference type="EMBL" id="KN839898">
    <property type="protein sequence ID" value="KIJ59072.1"/>
    <property type="molecule type" value="Genomic_DNA"/>
</dbReference>
<feature type="region of interest" description="Disordered" evidence="3">
    <location>
        <begin position="224"/>
        <end position="288"/>
    </location>
</feature>
<dbReference type="OrthoDB" id="10265068at2759"/>
<dbReference type="GO" id="GO:0003677">
    <property type="term" value="F:DNA binding"/>
    <property type="evidence" value="ECO:0007669"/>
    <property type="project" value="InterPro"/>
</dbReference>
<dbReference type="InterPro" id="IPR011257">
    <property type="entry name" value="DNA_glycosylase"/>
</dbReference>
<dbReference type="SUPFAM" id="SSF48150">
    <property type="entry name" value="DNA-glycosylase"/>
    <property type="match status" value="1"/>
</dbReference>
<feature type="compositionally biased region" description="Low complexity" evidence="3">
    <location>
        <begin position="254"/>
        <end position="263"/>
    </location>
</feature>
<feature type="domain" description="HhH-GPD" evidence="4">
    <location>
        <begin position="165"/>
        <end position="239"/>
    </location>
</feature>
<feature type="region of interest" description="Disordered" evidence="3">
    <location>
        <begin position="331"/>
        <end position="362"/>
    </location>
</feature>
<dbReference type="GO" id="GO:0003824">
    <property type="term" value="F:catalytic activity"/>
    <property type="evidence" value="ECO:0007669"/>
    <property type="project" value="InterPro"/>
</dbReference>
<accession>A0A0C9W8N8</accession>
<evidence type="ECO:0000313" key="5">
    <source>
        <dbReference type="EMBL" id="KIJ59072.1"/>
    </source>
</evidence>
<dbReference type="Proteomes" id="UP000053820">
    <property type="component" value="Unassembled WGS sequence"/>
</dbReference>
<evidence type="ECO:0000256" key="3">
    <source>
        <dbReference type="SAM" id="MobiDB-lite"/>
    </source>
</evidence>
<keyword evidence="6" id="KW-1185">Reference proteome</keyword>
<dbReference type="AlphaFoldDB" id="A0A0C9W8N8"/>
<name>A0A0C9W8N8_9AGAM</name>
<organism evidence="5 6">
    <name type="scientific">Hydnomerulius pinastri MD-312</name>
    <dbReference type="NCBI Taxonomy" id="994086"/>
    <lineage>
        <taxon>Eukaryota</taxon>
        <taxon>Fungi</taxon>
        <taxon>Dikarya</taxon>
        <taxon>Basidiomycota</taxon>
        <taxon>Agaricomycotina</taxon>
        <taxon>Agaricomycetes</taxon>
        <taxon>Agaricomycetidae</taxon>
        <taxon>Boletales</taxon>
        <taxon>Boletales incertae sedis</taxon>
        <taxon>Leucogyrophana</taxon>
    </lineage>
</organism>
<evidence type="ECO:0000256" key="2">
    <source>
        <dbReference type="ARBA" id="ARBA00023242"/>
    </source>
</evidence>
<evidence type="ECO:0000313" key="6">
    <source>
        <dbReference type="Proteomes" id="UP000053820"/>
    </source>
</evidence>
<sequence length="362" mass="40848">MVTHRWTNDIQLPLTIKKRRRSNSPTQSLEATERASHNLHQTVQLRTSKYFTRRCTTPTSSTRVSLPATNPVLTSPSSPILKVPVYIESSDFEYAEPNFSRDDSDGEDIQGELVLPQAALSWDTPLGLFDDFMIMPKRLKPILIQESISDDPWKVLIAVRLLNVTTGKVAIPAFCKIIARWPTPQDLVDAPIDELVELLRPLGLYNKWAKWLKDISKAYIEDPSRYPSAESQTSQPLPSPTPSPSPTPPPTPSPSALQTPPTSNQRNPNARRRPSTKRPPYARTPISHFPGVGPYALDSFWIFCRGSLDPNAKEDEWKRVMPGERAHKLPSLEMGDLRTQDLVPPRGRRRWGRRYPVSDHAG</sequence>
<protein>
    <recommendedName>
        <fullName evidence="4">HhH-GPD domain-containing protein</fullName>
    </recommendedName>
</protein>
<dbReference type="Pfam" id="PF00730">
    <property type="entry name" value="HhH-GPD"/>
    <property type="match status" value="1"/>
</dbReference>
<dbReference type="GO" id="GO:0005634">
    <property type="term" value="C:nucleus"/>
    <property type="evidence" value="ECO:0007669"/>
    <property type="project" value="UniProtKB-SubCell"/>
</dbReference>
<dbReference type="InterPro" id="IPR045138">
    <property type="entry name" value="MeCP2/MBD4"/>
</dbReference>
<evidence type="ECO:0000259" key="4">
    <source>
        <dbReference type="Pfam" id="PF00730"/>
    </source>
</evidence>
<dbReference type="PANTHER" id="PTHR15074:SF0">
    <property type="entry name" value="METHYL-CPG-BINDING DOMAIN PROTEIN 4-LIKE PROTEIN"/>
    <property type="match status" value="1"/>
</dbReference>
<gene>
    <name evidence="5" type="ORF">HYDPIDRAFT_44169</name>
</gene>
<proteinExistence type="predicted"/>
<comment type="subcellular location">
    <subcellularLocation>
        <location evidence="1">Nucleus</location>
    </subcellularLocation>
</comment>
<dbReference type="PANTHER" id="PTHR15074">
    <property type="entry name" value="METHYL-CPG-BINDING PROTEIN"/>
    <property type="match status" value="1"/>
</dbReference>
<dbReference type="GO" id="GO:0006285">
    <property type="term" value="P:base-excision repair, AP site formation"/>
    <property type="evidence" value="ECO:0007669"/>
    <property type="project" value="UniProtKB-ARBA"/>
</dbReference>
<keyword evidence="2" id="KW-0539">Nucleus</keyword>